<proteinExistence type="predicted"/>
<dbReference type="WBParaSite" id="nRc.2.0.1.t06884-RA">
    <property type="protein sequence ID" value="nRc.2.0.1.t06884-RA"/>
    <property type="gene ID" value="nRc.2.0.1.g06884"/>
</dbReference>
<sequence length="1594" mass="182294">MLTLNVNKNANFHSVYGKNFDSKRYFFHFFLSFLSISKECATIRKEMGIDDIFWYFDDVTSQLKAAVLTNRNGKPKMSLKIINLGDKKNRPTYDDLKNILKTMTLNGYNLENYKDNSELHFYEISAENLMTKDKQVTSPFLMFMETIDSLTIDNKLIQESIRSKFVDNFKKISIFYDSSYTYDEIIHQFQTGDQEHIESSITKLIRKIIINFKNVIPSNQQSNLLWRYVESHAGFTHGALTLFQKDLSIEPKIDQIQTKGEKPIRMILKRIFDGDWSKILNDLPVMIEFFPGVENVHDSTKEHLAERFASARSQSPLIIRTIADKVVVAFPNFNAQYMHSVVEKVEVAPPDTLLLENLNDIFSAVEEDQSEEFLKHVQEYVNYKVRVVLDAYRPVFGREKQHYFSRYLKGFLASEVENRGSFFDLYLKNPTDLEKNHMKSFMMMISTKLNVVMNIHEKDGFESTDSRYFTGTSRMRKYPTLSPENELILVHDIYISSSKEFNPSLVEHAIFKKHQLSSTDTYILPAQHSQPSDFIANEMSHLDLYAEVQDFFDNSIDGPLDEHQKHKIPQFMEENADFLNNGYEMEALVSGMLHNKKIATNFMNLKRNTLQIGFPNNYAKSGEKKMLLVNMAFEGENDEDSISLLDKLKSKSAATETGKIDSLYISIMKRGEHLQSETLSASQLTDFVACMKSVRVTRSTSICENQRAEKRAKLVKTAKTTRRLTFLNNLNRVSAGIMYGLMAKNLVSDIIRGNIAGIAVNTGFIFSNYLSSKLADKLLGQAAKLTKSDKFLLAGSLKVASSFLRRAPSFFFVGFDMYNNLQAFKNNQTEAAVSLTADAVYIGLDLAETAIEVAETFGIMEGISSVTGPIGWSIGATFLLGADIYQTVKKVQRIDKIVHLTKVERFTEGFRAFFGMDPSSHISLLMKEKQKIADISKKQQLFLEKHPTFDVYITQVEFEGRNEIENFTHANLRNLVEFEVSRTLPTFNNPIFDAACYHPNNEGQTFMEYLANVIGLGPERNTVRHYLCYNIFGIRKKNITRPIPSSYVQLGYGRHYFIANTFDSSIFDISGHGGMVYLSGGKFDDLFILRNMVHGIIDGGEGEDTLDMSNMDSNSILYIRNEVLRNSETKMELSLKNIDNVIGRANAADYLETWCSLKHIELLGGSINATLNSTDRILIPNNDCVYNSTISVSGGDTHIINHALYGSILYSISNIDGSLLIKNSADSKQNLTFLIDYRINEFSSFEMKQLSNTQLVKMDLGQEAILLHLPSRRDYEIKFHNGAILHLMKNGVFMSMVTNDNLEKISNNLYEIVAQSTMPFIIHSTMENKTLTLHGRKRNTTEVDIVVADSDADHLHHNREQETVFIVNGRMDENSKQLNCRNVIIDKLVHPENKQKIIIDVNHLEKQWQLINENNKIWLTSDILENSITLKVVLQNILNNISNQCSIKLVDALINGTYKSIIINYRSSFNIQLIDNYTVKLSPLPIHFDLTQNLIVLSPDDNLENGTQIIMDRKCSNFSFYRMNNGIIISNVESEYEDLYAILLKDFYTNEKMQSLEFKFIDSTLKVDIRLVNSNTEDGVTLLKKLWIEQFLYL</sequence>
<dbReference type="Proteomes" id="UP000887565">
    <property type="component" value="Unplaced"/>
</dbReference>
<reference evidence="2" key="1">
    <citation type="submission" date="2022-11" db="UniProtKB">
        <authorList>
            <consortium name="WormBaseParasite"/>
        </authorList>
    </citation>
    <scope>IDENTIFICATION</scope>
</reference>
<keyword evidence="1" id="KW-1185">Reference proteome</keyword>
<protein>
    <submittedName>
        <fullName evidence="2">Uncharacterized protein</fullName>
    </submittedName>
</protein>
<evidence type="ECO:0000313" key="1">
    <source>
        <dbReference type="Proteomes" id="UP000887565"/>
    </source>
</evidence>
<accession>A0A915HZL5</accession>
<evidence type="ECO:0000313" key="2">
    <source>
        <dbReference type="WBParaSite" id="nRc.2.0.1.t06884-RA"/>
    </source>
</evidence>
<organism evidence="1 2">
    <name type="scientific">Romanomermis culicivorax</name>
    <name type="common">Nematode worm</name>
    <dbReference type="NCBI Taxonomy" id="13658"/>
    <lineage>
        <taxon>Eukaryota</taxon>
        <taxon>Metazoa</taxon>
        <taxon>Ecdysozoa</taxon>
        <taxon>Nematoda</taxon>
        <taxon>Enoplea</taxon>
        <taxon>Dorylaimia</taxon>
        <taxon>Mermithida</taxon>
        <taxon>Mermithoidea</taxon>
        <taxon>Mermithidae</taxon>
        <taxon>Romanomermis</taxon>
    </lineage>
</organism>
<name>A0A915HZL5_ROMCU</name>